<feature type="transmembrane region" description="Helical" evidence="1">
    <location>
        <begin position="49"/>
        <end position="71"/>
    </location>
</feature>
<sequence length="76" mass="8092">MKKIAKLLSIVLIMASMSSCATIFGGPVTEYQRTKPGPGEPQRQVRVGALIADLVLFAPSLIVDFATGAIYKPEGK</sequence>
<gene>
    <name evidence="3" type="ORF">MM236_05050</name>
</gene>
<name>A0ABS9UL44_9BACT</name>
<accession>A0ABS9UL44</accession>
<keyword evidence="1" id="KW-1133">Transmembrane helix</keyword>
<keyword evidence="4" id="KW-1185">Reference proteome</keyword>
<feature type="signal peptide" evidence="2">
    <location>
        <begin position="1"/>
        <end position="21"/>
    </location>
</feature>
<keyword evidence="2" id="KW-0732">Signal</keyword>
<protein>
    <recommendedName>
        <fullName evidence="5">YceK/YidQ family lipoprotein</fullName>
    </recommendedName>
</protein>
<evidence type="ECO:0000256" key="1">
    <source>
        <dbReference type="SAM" id="Phobius"/>
    </source>
</evidence>
<dbReference type="RefSeq" id="WP_241273859.1">
    <property type="nucleotide sequence ID" value="NZ_JAKZGS010000003.1"/>
</dbReference>
<reference evidence="3" key="1">
    <citation type="submission" date="2022-03" db="EMBL/GenBank/DDBJ databases">
        <title>De novo assembled genomes of Belliella spp. (Cyclobacteriaceae) strains.</title>
        <authorList>
            <person name="Szabo A."/>
            <person name="Korponai K."/>
            <person name="Felfoldi T."/>
        </authorList>
    </citation>
    <scope>NUCLEOTIDE SEQUENCE</scope>
    <source>
        <strain evidence="3">DSM 107340</strain>
    </source>
</reference>
<organism evidence="3 4">
    <name type="scientific">Belliella calami</name>
    <dbReference type="NCBI Taxonomy" id="2923436"/>
    <lineage>
        <taxon>Bacteria</taxon>
        <taxon>Pseudomonadati</taxon>
        <taxon>Bacteroidota</taxon>
        <taxon>Cytophagia</taxon>
        <taxon>Cytophagales</taxon>
        <taxon>Cyclobacteriaceae</taxon>
        <taxon>Belliella</taxon>
    </lineage>
</organism>
<dbReference type="Proteomes" id="UP001165488">
    <property type="component" value="Unassembled WGS sequence"/>
</dbReference>
<evidence type="ECO:0008006" key="5">
    <source>
        <dbReference type="Google" id="ProtNLM"/>
    </source>
</evidence>
<evidence type="ECO:0000313" key="4">
    <source>
        <dbReference type="Proteomes" id="UP001165488"/>
    </source>
</evidence>
<feature type="chain" id="PRO_5046819903" description="YceK/YidQ family lipoprotein" evidence="2">
    <location>
        <begin position="22"/>
        <end position="76"/>
    </location>
</feature>
<dbReference type="PROSITE" id="PS51257">
    <property type="entry name" value="PROKAR_LIPOPROTEIN"/>
    <property type="match status" value="1"/>
</dbReference>
<keyword evidence="1" id="KW-0812">Transmembrane</keyword>
<evidence type="ECO:0000313" key="3">
    <source>
        <dbReference type="EMBL" id="MCH7397342.1"/>
    </source>
</evidence>
<dbReference type="EMBL" id="JAKZGS010000003">
    <property type="protein sequence ID" value="MCH7397342.1"/>
    <property type="molecule type" value="Genomic_DNA"/>
</dbReference>
<proteinExistence type="predicted"/>
<evidence type="ECO:0000256" key="2">
    <source>
        <dbReference type="SAM" id="SignalP"/>
    </source>
</evidence>
<keyword evidence="1" id="KW-0472">Membrane</keyword>
<comment type="caution">
    <text evidence="3">The sequence shown here is derived from an EMBL/GenBank/DDBJ whole genome shotgun (WGS) entry which is preliminary data.</text>
</comment>